<dbReference type="EMBL" id="LGRX02012440">
    <property type="protein sequence ID" value="KAK3267380.1"/>
    <property type="molecule type" value="Genomic_DNA"/>
</dbReference>
<dbReference type="Proteomes" id="UP001190700">
    <property type="component" value="Unassembled WGS sequence"/>
</dbReference>
<gene>
    <name evidence="2" type="ORF">CYMTET_24060</name>
</gene>
<dbReference type="Pfam" id="PF13088">
    <property type="entry name" value="BNR_2"/>
    <property type="match status" value="1"/>
</dbReference>
<dbReference type="Gene3D" id="2.120.10.10">
    <property type="match status" value="1"/>
</dbReference>
<dbReference type="SUPFAM" id="SSF50939">
    <property type="entry name" value="Sialidases"/>
    <property type="match status" value="1"/>
</dbReference>
<feature type="domain" description="Sialidase" evidence="1">
    <location>
        <begin position="166"/>
        <end position="369"/>
    </location>
</feature>
<sequence length="437" mass="48831">MPYRALLGQLQWVARCRRPDIMAAASVLSRFCATYGPEHFVALKQVVRYLKGTREYELVLHTASVPGGCGTGPCRPLPLSIYTDADYAGCKVTRRSTSGIAVFLCGSLVIFSSMIQKCVSLSTTEAEIIAMSEGAREVKYVLNVPDSLMTNVTLEELFSPRHYSPQWSSPRIVLSQGRLGETDLIPKVIANRIAVLSGGTWLLPYWKEPKQIGYCKKFAQKSAAGVLRSNNQGLTWHVHGNLTHERTWLIENTLVERRDGSVLMLFRTKLGVLFQSLSFDQGRTWGEPQPTSIPNPDSKIQALRLQSGHLALVFNDHKVMKKKLHRSRVLLDVAISSDDGFEWERIARVDDEVDEGLRSHYPTMVQGEENGGLFVVYSKFYHESAMARAKNRTDLGIRLVEVDLKGRLLQLEAPHDIPGGADDAARLGNRHVGHHTR</sequence>
<dbReference type="CDD" id="cd09272">
    <property type="entry name" value="RNase_HI_RT_Ty1"/>
    <property type="match status" value="1"/>
</dbReference>
<dbReference type="PANTHER" id="PTHR43752:SF2">
    <property type="entry name" value="BNR_ASP-BOX REPEAT FAMILY PROTEIN"/>
    <property type="match status" value="1"/>
</dbReference>
<keyword evidence="3" id="KW-1185">Reference proteome</keyword>
<dbReference type="PANTHER" id="PTHR43752">
    <property type="entry name" value="BNR/ASP-BOX REPEAT FAMILY PROTEIN"/>
    <property type="match status" value="1"/>
</dbReference>
<reference evidence="2 3" key="1">
    <citation type="journal article" date="2015" name="Genome Biol. Evol.">
        <title>Comparative Genomics of a Bacterivorous Green Alga Reveals Evolutionary Causalities and Consequences of Phago-Mixotrophic Mode of Nutrition.</title>
        <authorList>
            <person name="Burns J.A."/>
            <person name="Paasch A."/>
            <person name="Narechania A."/>
            <person name="Kim E."/>
        </authorList>
    </citation>
    <scope>NUCLEOTIDE SEQUENCE [LARGE SCALE GENOMIC DNA]</scope>
    <source>
        <strain evidence="2 3">PLY_AMNH</strain>
    </source>
</reference>
<name>A0AAE0L0N0_9CHLO</name>
<dbReference type="InterPro" id="IPR011040">
    <property type="entry name" value="Sialidase"/>
</dbReference>
<evidence type="ECO:0000259" key="1">
    <source>
        <dbReference type="Pfam" id="PF13088"/>
    </source>
</evidence>
<dbReference type="CDD" id="cd15482">
    <property type="entry name" value="Sialidase_non-viral"/>
    <property type="match status" value="1"/>
</dbReference>
<evidence type="ECO:0000313" key="2">
    <source>
        <dbReference type="EMBL" id="KAK3267380.1"/>
    </source>
</evidence>
<evidence type="ECO:0000313" key="3">
    <source>
        <dbReference type="Proteomes" id="UP001190700"/>
    </source>
</evidence>
<proteinExistence type="predicted"/>
<protein>
    <recommendedName>
        <fullName evidence="1">Sialidase domain-containing protein</fullName>
    </recommendedName>
</protein>
<dbReference type="AlphaFoldDB" id="A0AAE0L0N0"/>
<accession>A0AAE0L0N0</accession>
<organism evidence="2 3">
    <name type="scientific">Cymbomonas tetramitiformis</name>
    <dbReference type="NCBI Taxonomy" id="36881"/>
    <lineage>
        <taxon>Eukaryota</taxon>
        <taxon>Viridiplantae</taxon>
        <taxon>Chlorophyta</taxon>
        <taxon>Pyramimonadophyceae</taxon>
        <taxon>Pyramimonadales</taxon>
        <taxon>Pyramimonadaceae</taxon>
        <taxon>Cymbomonas</taxon>
    </lineage>
</organism>
<comment type="caution">
    <text evidence="2">The sequence shown here is derived from an EMBL/GenBank/DDBJ whole genome shotgun (WGS) entry which is preliminary data.</text>
</comment>
<dbReference type="InterPro" id="IPR036278">
    <property type="entry name" value="Sialidase_sf"/>
</dbReference>